<accession>A0AA87AKV0</accession>
<dbReference type="RefSeq" id="WP_003147565.1">
    <property type="nucleotide sequence ID" value="NZ_GL883584.1"/>
</dbReference>
<dbReference type="EMBL" id="ACRO01000030">
    <property type="protein sequence ID" value="EGF87048.1"/>
    <property type="molecule type" value="Genomic_DNA"/>
</dbReference>
<evidence type="ECO:0000313" key="1">
    <source>
        <dbReference type="EMBL" id="EGF87048.1"/>
    </source>
</evidence>
<gene>
    <name evidence="1" type="ORF">HMPREF0428_01418</name>
</gene>
<evidence type="ECO:0000313" key="2">
    <source>
        <dbReference type="Proteomes" id="UP000004773"/>
    </source>
</evidence>
<protein>
    <recommendedName>
        <fullName evidence="3">Helix-turn-helix domain-containing protein</fullName>
    </recommendedName>
</protein>
<sequence>MEVVLSEAQSQKIKEQLNILIDEVIKNRIEQIEPYKRYLTRVELQKFLGIGKASMEILKQHGLRYAVLGNKHLFDIEDVNEILNTLKTR</sequence>
<evidence type="ECO:0008006" key="3">
    <source>
        <dbReference type="Google" id="ProtNLM"/>
    </source>
</evidence>
<name>A0AA87AKV0_9BACL</name>
<comment type="caution">
    <text evidence="1">The sequence shown here is derived from an EMBL/GenBank/DDBJ whole genome shotgun (WGS) entry which is preliminary data.</text>
</comment>
<organism evidence="1 2">
    <name type="scientific">Gemella haemolysans M341</name>
    <dbReference type="NCBI Taxonomy" id="562981"/>
    <lineage>
        <taxon>Bacteria</taxon>
        <taxon>Bacillati</taxon>
        <taxon>Bacillota</taxon>
        <taxon>Bacilli</taxon>
        <taxon>Bacillales</taxon>
        <taxon>Gemellaceae</taxon>
        <taxon>Gemella</taxon>
    </lineage>
</organism>
<dbReference type="AlphaFoldDB" id="A0AA87AKV0"/>
<proteinExistence type="predicted"/>
<reference evidence="1 2" key="1">
    <citation type="submission" date="2011-03" db="EMBL/GenBank/DDBJ databases">
        <title>The Genome Sequence of Gemella haemolysans M341.</title>
        <authorList>
            <consortium name="The Broad Institute Genome Sequencing Platform"/>
            <consortium name="The Broad Institute Genome Sequencing Center for Infectious Disease"/>
            <person name="Earl A."/>
            <person name="Ward D."/>
            <person name="Feldgarden M."/>
            <person name="Gevers D."/>
            <person name="Sibley C.D."/>
            <person name="Field T.R."/>
            <person name="Grinwis M."/>
            <person name="Eshaghurshan C.S."/>
            <person name="Surette M.G."/>
            <person name="Young S.K."/>
            <person name="Zeng Q."/>
            <person name="Gargeya S."/>
            <person name="Fitzgerald M."/>
            <person name="Haas B."/>
            <person name="Abouelleil A."/>
            <person name="Alvarado L."/>
            <person name="Arachchi H.M."/>
            <person name="Berlin A."/>
            <person name="Brown A."/>
            <person name="Chapman S.B."/>
            <person name="Chen Z."/>
            <person name="Dunbar C."/>
            <person name="Freedman E."/>
            <person name="Gearin G."/>
            <person name="Gellesch M."/>
            <person name="Goldberg J."/>
            <person name="Griggs A."/>
            <person name="Gujja S."/>
            <person name="Heilman E.R."/>
            <person name="Heiman D."/>
            <person name="Howarth C."/>
            <person name="Larson L."/>
            <person name="Lui A."/>
            <person name="MacDonald P.J.P."/>
            <person name="Mehta T."/>
            <person name="Montmayeur A."/>
            <person name="Murphy C."/>
            <person name="Neiman D."/>
            <person name="Pearson M."/>
            <person name="Priest M."/>
            <person name="Roberts A."/>
            <person name="Saif S."/>
            <person name="Shea T."/>
            <person name="Shenoy N."/>
            <person name="Sisk P."/>
            <person name="Stolte C."/>
            <person name="Sykes S."/>
            <person name="White J."/>
            <person name="Yandava C."/>
            <person name="Wortman J."/>
            <person name="Nusbaum C."/>
            <person name="Birren B."/>
        </authorList>
    </citation>
    <scope>NUCLEOTIDE SEQUENCE [LARGE SCALE GENOMIC DNA]</scope>
    <source>
        <strain evidence="1 2">M341</strain>
    </source>
</reference>
<dbReference type="Proteomes" id="UP000004773">
    <property type="component" value="Unassembled WGS sequence"/>
</dbReference>